<proteinExistence type="predicted"/>
<feature type="compositionally biased region" description="Polar residues" evidence="2">
    <location>
        <begin position="250"/>
        <end position="266"/>
    </location>
</feature>
<keyword evidence="4" id="KW-1185">Reference proteome</keyword>
<gene>
    <name evidence="3" type="ORF">DL762_007006</name>
</gene>
<feature type="compositionally biased region" description="Low complexity" evidence="2">
    <location>
        <begin position="300"/>
        <end position="317"/>
    </location>
</feature>
<keyword evidence="1" id="KW-0175">Coiled coil</keyword>
<feature type="coiled-coil region" evidence="1">
    <location>
        <begin position="47"/>
        <end position="74"/>
    </location>
</feature>
<feature type="region of interest" description="Disordered" evidence="2">
    <location>
        <begin position="82"/>
        <end position="349"/>
    </location>
</feature>
<name>A0ABY0H3K6_9PEZI</name>
<accession>A0ABY0H3K6</accession>
<dbReference type="EMBL" id="QJNS01000245">
    <property type="protein sequence ID" value="RYO81656.1"/>
    <property type="molecule type" value="Genomic_DNA"/>
</dbReference>
<feature type="compositionally biased region" description="Pro residues" evidence="2">
    <location>
        <begin position="176"/>
        <end position="188"/>
    </location>
</feature>
<protein>
    <submittedName>
        <fullName evidence="3">Uncharacterized protein</fullName>
    </submittedName>
</protein>
<organism evidence="3 4">
    <name type="scientific">Monosporascus cannonballus</name>
    <dbReference type="NCBI Taxonomy" id="155416"/>
    <lineage>
        <taxon>Eukaryota</taxon>
        <taxon>Fungi</taxon>
        <taxon>Dikarya</taxon>
        <taxon>Ascomycota</taxon>
        <taxon>Pezizomycotina</taxon>
        <taxon>Sordariomycetes</taxon>
        <taxon>Xylariomycetidae</taxon>
        <taxon>Xylariales</taxon>
        <taxon>Xylariales incertae sedis</taxon>
        <taxon>Monosporascus</taxon>
    </lineage>
</organism>
<feature type="compositionally biased region" description="Polar residues" evidence="2">
    <location>
        <begin position="279"/>
        <end position="292"/>
    </location>
</feature>
<comment type="caution">
    <text evidence="3">The sequence shown here is derived from an EMBL/GenBank/DDBJ whole genome shotgun (WGS) entry which is preliminary data.</text>
</comment>
<sequence length="387" mass="39817">MTASKPDPLAVLDQMFNDILIHTGKTLKSTLKDGASAAIRRKTSDTMATYHDALDDLESEITRAKAVLMRDLEKLRAARLPAPAPAPQPAAAHTSSPPPFVPDAESKPVAPFPDMGMGDVVDLTGGGTKPSPRVAPGVLRQSAQSSPSLKKGEVKPSPKAAPRTMPKATPPAKVTPVPPPQIPRPPQPAAGALIGSAQPAQPGLQRKQSASHPVSRGPAPQVAQGASTLPSAGKPGGANAAPSGGELNFTDMQFTLAPSANESQNAPPAPMPEFDLTTFAPQDGNNNPSPMENPTAHGVNANGNATAARANGTNNTAPSQAPKEAAKPEGNLDDLFNLDNGSGGGDNMDLDLDLGTGGASDNNFDELFSYTNDADMGQFDNAYFGLE</sequence>
<evidence type="ECO:0000256" key="1">
    <source>
        <dbReference type="SAM" id="Coils"/>
    </source>
</evidence>
<feature type="compositionally biased region" description="Low complexity" evidence="2">
    <location>
        <begin position="166"/>
        <end position="175"/>
    </location>
</feature>
<evidence type="ECO:0000313" key="3">
    <source>
        <dbReference type="EMBL" id="RYO81656.1"/>
    </source>
</evidence>
<evidence type="ECO:0000256" key="2">
    <source>
        <dbReference type="SAM" id="MobiDB-lite"/>
    </source>
</evidence>
<reference evidence="3 4" key="1">
    <citation type="submission" date="2018-06" db="EMBL/GenBank/DDBJ databases">
        <title>Complete Genomes of Monosporascus.</title>
        <authorList>
            <person name="Robinson A.J."/>
            <person name="Natvig D.O."/>
        </authorList>
    </citation>
    <scope>NUCLEOTIDE SEQUENCE [LARGE SCALE GENOMIC DNA]</scope>
    <source>
        <strain evidence="3 4">CBS 609.92</strain>
    </source>
</reference>
<evidence type="ECO:0000313" key="4">
    <source>
        <dbReference type="Proteomes" id="UP000294003"/>
    </source>
</evidence>
<dbReference type="Proteomes" id="UP000294003">
    <property type="component" value="Unassembled WGS sequence"/>
</dbReference>